<accession>A0AAD4NRY9</accession>
<gene>
    <name evidence="1" type="ORF">G6011_03961</name>
</gene>
<sequence length="126" mass="13843">MASPTAQSNREGINAIIRDALDWERRSGATFEAEKTAVIHFTRKAYKSATEPFVIKGQSVSPKDHVKILGVLMDARLKYHKHIARAAAKGLEAALELRRLRGLSPTVARQLFTATVAPTVDYASNV</sequence>
<proteinExistence type="predicted"/>
<keyword evidence="2" id="KW-1185">Reference proteome</keyword>
<organism evidence="1 2">
    <name type="scientific">Alternaria panax</name>
    <dbReference type="NCBI Taxonomy" id="48097"/>
    <lineage>
        <taxon>Eukaryota</taxon>
        <taxon>Fungi</taxon>
        <taxon>Dikarya</taxon>
        <taxon>Ascomycota</taxon>
        <taxon>Pezizomycotina</taxon>
        <taxon>Dothideomycetes</taxon>
        <taxon>Pleosporomycetidae</taxon>
        <taxon>Pleosporales</taxon>
        <taxon>Pleosporineae</taxon>
        <taxon>Pleosporaceae</taxon>
        <taxon>Alternaria</taxon>
        <taxon>Alternaria sect. Panax</taxon>
    </lineage>
</organism>
<evidence type="ECO:0000313" key="1">
    <source>
        <dbReference type="EMBL" id="KAG9193926.1"/>
    </source>
</evidence>
<name>A0AAD4NRY9_9PLEO</name>
<dbReference type="EMBL" id="JAANER010000002">
    <property type="protein sequence ID" value="KAG9193926.1"/>
    <property type="molecule type" value="Genomic_DNA"/>
</dbReference>
<protein>
    <submittedName>
        <fullName evidence="1">Uncharacterized protein</fullName>
    </submittedName>
</protein>
<comment type="caution">
    <text evidence="1">The sequence shown here is derived from an EMBL/GenBank/DDBJ whole genome shotgun (WGS) entry which is preliminary data.</text>
</comment>
<dbReference type="Proteomes" id="UP001199106">
    <property type="component" value="Unassembled WGS sequence"/>
</dbReference>
<dbReference type="AlphaFoldDB" id="A0AAD4NRY9"/>
<reference evidence="1" key="1">
    <citation type="submission" date="2021-07" db="EMBL/GenBank/DDBJ databases">
        <title>Genome Resource of American Ginseng Black Spot Pathogen Alternaria panax.</title>
        <authorList>
            <person name="Qiu C."/>
            <person name="Wang W."/>
            <person name="Liu Z."/>
        </authorList>
    </citation>
    <scope>NUCLEOTIDE SEQUENCE</scope>
    <source>
        <strain evidence="1">BNCC115425</strain>
    </source>
</reference>
<evidence type="ECO:0000313" key="2">
    <source>
        <dbReference type="Proteomes" id="UP001199106"/>
    </source>
</evidence>